<accession>A0ACA9Y221</accession>
<evidence type="ECO:0000313" key="2">
    <source>
        <dbReference type="Proteomes" id="UP001152531"/>
    </source>
</evidence>
<proteinExistence type="predicted"/>
<reference evidence="1" key="1">
    <citation type="submission" date="2022-06" db="EMBL/GenBank/DDBJ databases">
        <authorList>
            <person name="Legras J.-L."/>
            <person name="Devillers H."/>
            <person name="Grondin C."/>
        </authorList>
    </citation>
    <scope>NUCLEOTIDE SEQUENCE</scope>
    <source>
        <strain evidence="1">CLIB 1444</strain>
    </source>
</reference>
<comment type="caution">
    <text evidence="1">The sequence shown here is derived from an EMBL/GenBank/DDBJ whole genome shotgun (WGS) entry which is preliminary data.</text>
</comment>
<evidence type="ECO:0000313" key="1">
    <source>
        <dbReference type="EMBL" id="CAH6718943.1"/>
    </source>
</evidence>
<keyword evidence="2" id="KW-1185">Reference proteome</keyword>
<dbReference type="Proteomes" id="UP001152531">
    <property type="component" value="Unassembled WGS sequence"/>
</dbReference>
<name>A0ACA9Y221_9ASCO</name>
<protein>
    <submittedName>
        <fullName evidence="1">N-(5'-phosphoribosyl)anthranilate isomerase</fullName>
    </submittedName>
</protein>
<sequence length="245" mass="26944">MLVKVCGIKSLEIAQVAIENDVDLIGMIMLRGVKRSIDLNEAKRIVDEVKKNRKVSINDVLEIVKKEQFSTANDMLERIQSLIIDHGPFTVGVFRNQNIEEILDISSTTGIDIIQLHGKEDKLAYINELSKHGKVVIPRYVIPDDIELINTTLQGIFNGKYQGNGFLLPLLDGEMGGTGNKLDWSIVRELPGRFILAGGLDSDNVRSLGFPNLLGFDVSGGVETDGVKDENKVKAFIQAGKGVSK</sequence>
<organism evidence="1 2">
    <name type="scientific">[Candida] jaroonii</name>
    <dbReference type="NCBI Taxonomy" id="467808"/>
    <lineage>
        <taxon>Eukaryota</taxon>
        <taxon>Fungi</taxon>
        <taxon>Dikarya</taxon>
        <taxon>Ascomycota</taxon>
        <taxon>Saccharomycotina</taxon>
        <taxon>Pichiomycetes</taxon>
        <taxon>Debaryomycetaceae</taxon>
        <taxon>Yamadazyma</taxon>
    </lineage>
</organism>
<dbReference type="EMBL" id="CALSDN010000001">
    <property type="protein sequence ID" value="CAH6718943.1"/>
    <property type="molecule type" value="Genomic_DNA"/>
</dbReference>
<keyword evidence="1" id="KW-0413">Isomerase</keyword>
<gene>
    <name evidence="1" type="ORF">CLIB1444_01S17964</name>
</gene>